<dbReference type="AlphaFoldDB" id="A0AAV5SGD6"/>
<evidence type="ECO:0000313" key="7">
    <source>
        <dbReference type="EMBL" id="GMS78741.1"/>
    </source>
</evidence>
<evidence type="ECO:0000256" key="5">
    <source>
        <dbReference type="SAM" id="Phobius"/>
    </source>
</evidence>
<keyword evidence="5" id="KW-0812">Transmembrane</keyword>
<evidence type="ECO:0000256" key="2">
    <source>
        <dbReference type="ARBA" id="ARBA00022487"/>
    </source>
</evidence>
<dbReference type="Proteomes" id="UP001432027">
    <property type="component" value="Unassembled WGS sequence"/>
</dbReference>
<dbReference type="EMBL" id="BTSX01000001">
    <property type="protein sequence ID" value="GMS78741.1"/>
    <property type="molecule type" value="Genomic_DNA"/>
</dbReference>
<keyword evidence="2" id="KW-0719">Serine esterase</keyword>
<accession>A0AAV5SGD6</accession>
<comment type="caution">
    <text evidence="7">The sequence shown here is derived from an EMBL/GenBank/DDBJ whole genome shotgun (WGS) entry which is preliminary data.</text>
</comment>
<feature type="domain" description="Carboxylesterase type B" evidence="6">
    <location>
        <begin position="50"/>
        <end position="536"/>
    </location>
</feature>
<dbReference type="Pfam" id="PF00135">
    <property type="entry name" value="COesterase"/>
    <property type="match status" value="1"/>
</dbReference>
<name>A0AAV5SGD6_9BILA</name>
<sequence>RYQYPGPVINREERIKRIVGRCPDTTKSIMTIGLLSLLIFPVASAVSNFPIVQTSYGAVRGYEYRAKNGFVAEIFKKIPYASPPTGERRWKKPVPPQPWNNTHDGTFFGPGCAQVNSIWSGFITGLSEDCLTMNVYAPKECRKANSSCPVVVYIHGGSALFSGVTNFPDESLTTNLVSQGVIFVTFAYRLGVFGAMALGDENALPANLDMHDIMESLRFVQKEIHNFGGDKDQVTIMGHSTGASIVLCLVFSPAFNKPGETPLFNRAIGMSSTMNLESEEKQVDRSHAVAKQLRCTGTAHEIIECLRPLNSSEILEAAMVVGTSDLWGPYHISGIALAGELMPIPNMMELRDQQPAHMAQLASSVSTKLMMGTIVNEFAAPVYGKAQGELKTMYNQSERTEMTTMNQVCDVIGVRNAEECAQKYNSDVESGKFDPGYDTLSQALFTTTAMFGGTQVRAGGEVYLYQMDYPKHSSHGDDLGYVLGNRYYELDENEQWISRVYPVYFTNFIRGLPLAPDWKPFNPELMNYYSINKSFTDGVSPKMKLGYHHDLVEYYEGMIKFDQQVTNLKKKVLNAPIQMRNLSTELVDTYSESFNLRDLLFYAAILSVVLYFFFQLYQCCLNRRSEESSPLVR</sequence>
<dbReference type="PROSITE" id="PS00122">
    <property type="entry name" value="CARBOXYLESTERASE_B_1"/>
    <property type="match status" value="1"/>
</dbReference>
<dbReference type="EC" id="3.1.1.-" evidence="4"/>
<evidence type="ECO:0000259" key="6">
    <source>
        <dbReference type="Pfam" id="PF00135"/>
    </source>
</evidence>
<dbReference type="InterPro" id="IPR019826">
    <property type="entry name" value="Carboxylesterase_B_AS"/>
</dbReference>
<evidence type="ECO:0000313" key="8">
    <source>
        <dbReference type="Proteomes" id="UP001432027"/>
    </source>
</evidence>
<evidence type="ECO:0000256" key="3">
    <source>
        <dbReference type="ARBA" id="ARBA00022801"/>
    </source>
</evidence>
<keyword evidence="5" id="KW-1133">Transmembrane helix</keyword>
<proteinExistence type="inferred from homology"/>
<dbReference type="PANTHER" id="PTHR45580">
    <property type="entry name" value="PROTEIN CBG05369"/>
    <property type="match status" value="1"/>
</dbReference>
<feature type="non-terminal residue" evidence="7">
    <location>
        <position position="1"/>
    </location>
</feature>
<dbReference type="SUPFAM" id="SSF53474">
    <property type="entry name" value="alpha/beta-Hydrolases"/>
    <property type="match status" value="1"/>
</dbReference>
<protein>
    <recommendedName>
        <fullName evidence="4">Carboxylic ester hydrolase</fullName>
        <ecNumber evidence="4">3.1.1.-</ecNumber>
    </recommendedName>
</protein>
<comment type="similarity">
    <text evidence="1 4">Belongs to the type-B carboxylesterase/lipase family.</text>
</comment>
<keyword evidence="8" id="KW-1185">Reference proteome</keyword>
<organism evidence="7 8">
    <name type="scientific">Pristionchus entomophagus</name>
    <dbReference type="NCBI Taxonomy" id="358040"/>
    <lineage>
        <taxon>Eukaryota</taxon>
        <taxon>Metazoa</taxon>
        <taxon>Ecdysozoa</taxon>
        <taxon>Nematoda</taxon>
        <taxon>Chromadorea</taxon>
        <taxon>Rhabditida</taxon>
        <taxon>Rhabditina</taxon>
        <taxon>Diplogasteromorpha</taxon>
        <taxon>Diplogasteroidea</taxon>
        <taxon>Neodiplogasteridae</taxon>
        <taxon>Pristionchus</taxon>
    </lineage>
</organism>
<gene>
    <name evidence="7" type="ORF">PENTCL1PPCAC_916</name>
</gene>
<keyword evidence="5" id="KW-0472">Membrane</keyword>
<dbReference type="Gene3D" id="3.40.50.1820">
    <property type="entry name" value="alpha/beta hydrolase"/>
    <property type="match status" value="1"/>
</dbReference>
<dbReference type="InterPro" id="IPR002018">
    <property type="entry name" value="CarbesteraseB"/>
</dbReference>
<keyword evidence="3 4" id="KW-0378">Hydrolase</keyword>
<feature type="transmembrane region" description="Helical" evidence="5">
    <location>
        <begin position="599"/>
        <end position="617"/>
    </location>
</feature>
<dbReference type="PANTHER" id="PTHR45580:SF6">
    <property type="entry name" value="CARBOXYLESTERASE TYPE B DOMAIN-CONTAINING PROTEIN"/>
    <property type="match status" value="1"/>
</dbReference>
<reference evidence="7" key="1">
    <citation type="submission" date="2023-10" db="EMBL/GenBank/DDBJ databases">
        <title>Genome assembly of Pristionchus species.</title>
        <authorList>
            <person name="Yoshida K."/>
            <person name="Sommer R.J."/>
        </authorList>
    </citation>
    <scope>NUCLEOTIDE SEQUENCE</scope>
    <source>
        <strain evidence="7">RS0144</strain>
    </source>
</reference>
<dbReference type="GO" id="GO:0052689">
    <property type="term" value="F:carboxylic ester hydrolase activity"/>
    <property type="evidence" value="ECO:0007669"/>
    <property type="project" value="UniProtKB-KW"/>
</dbReference>
<evidence type="ECO:0000256" key="4">
    <source>
        <dbReference type="RuleBase" id="RU361235"/>
    </source>
</evidence>
<evidence type="ECO:0000256" key="1">
    <source>
        <dbReference type="ARBA" id="ARBA00005964"/>
    </source>
</evidence>
<dbReference type="InterPro" id="IPR029058">
    <property type="entry name" value="AB_hydrolase_fold"/>
</dbReference>